<organism evidence="17">
    <name type="scientific">Desulfatirhabdium butyrativorans</name>
    <dbReference type="NCBI Taxonomy" id="340467"/>
    <lineage>
        <taxon>Bacteria</taxon>
        <taxon>Pseudomonadati</taxon>
        <taxon>Thermodesulfobacteriota</taxon>
        <taxon>Desulfobacteria</taxon>
        <taxon>Desulfobacterales</taxon>
        <taxon>Desulfatirhabdiaceae</taxon>
        <taxon>Desulfatirhabdium</taxon>
    </lineage>
</organism>
<evidence type="ECO:0000256" key="8">
    <source>
        <dbReference type="ARBA" id="ARBA00022679"/>
    </source>
</evidence>
<accession>A0A7C4RQ97</accession>
<evidence type="ECO:0000256" key="1">
    <source>
        <dbReference type="ARBA" id="ARBA00000642"/>
    </source>
</evidence>
<feature type="binding site" evidence="14">
    <location>
        <position position="117"/>
    </location>
    <ligand>
        <name>(2R)-3-phosphoglycerate</name>
        <dbReference type="ChEBI" id="CHEBI:58272"/>
    </ligand>
</feature>
<dbReference type="GO" id="GO:0005829">
    <property type="term" value="C:cytosol"/>
    <property type="evidence" value="ECO:0007669"/>
    <property type="project" value="TreeGrafter"/>
</dbReference>
<dbReference type="PANTHER" id="PTHR11406">
    <property type="entry name" value="PHOSPHOGLYCERATE KINASE"/>
    <property type="match status" value="1"/>
</dbReference>
<dbReference type="GO" id="GO:0005524">
    <property type="term" value="F:ATP binding"/>
    <property type="evidence" value="ECO:0007669"/>
    <property type="project" value="UniProtKB-KW"/>
</dbReference>
<dbReference type="EMBL" id="DSUH01000195">
    <property type="protein sequence ID" value="HGU32853.1"/>
    <property type="molecule type" value="Genomic_DNA"/>
</dbReference>
<evidence type="ECO:0000256" key="2">
    <source>
        <dbReference type="ARBA" id="ARBA00004838"/>
    </source>
</evidence>
<dbReference type="PROSITE" id="PS00111">
    <property type="entry name" value="PGLYCERATE_KINASE"/>
    <property type="match status" value="1"/>
</dbReference>
<evidence type="ECO:0000256" key="3">
    <source>
        <dbReference type="ARBA" id="ARBA00008982"/>
    </source>
</evidence>
<dbReference type="InterPro" id="IPR001576">
    <property type="entry name" value="Phosphoglycerate_kinase"/>
</dbReference>
<dbReference type="PANTHER" id="PTHR11406:SF23">
    <property type="entry name" value="PHOSPHOGLYCERATE KINASE 1, CHLOROPLASTIC-RELATED"/>
    <property type="match status" value="1"/>
</dbReference>
<dbReference type="Gene3D" id="3.40.50.1260">
    <property type="entry name" value="Phosphoglycerate kinase, N-terminal domain"/>
    <property type="match status" value="2"/>
</dbReference>
<keyword evidence="8 13" id="KW-0808">Transferase</keyword>
<dbReference type="SUPFAM" id="SSF53748">
    <property type="entry name" value="Phosphoglycerate kinase"/>
    <property type="match status" value="1"/>
</dbReference>
<evidence type="ECO:0000256" key="4">
    <source>
        <dbReference type="ARBA" id="ARBA00011245"/>
    </source>
</evidence>
<evidence type="ECO:0000256" key="10">
    <source>
        <dbReference type="ARBA" id="ARBA00022777"/>
    </source>
</evidence>
<dbReference type="GO" id="GO:0006094">
    <property type="term" value="P:gluconeogenesis"/>
    <property type="evidence" value="ECO:0007669"/>
    <property type="project" value="TreeGrafter"/>
</dbReference>
<dbReference type="GO" id="GO:0006096">
    <property type="term" value="P:glycolytic process"/>
    <property type="evidence" value="ECO:0007669"/>
    <property type="project" value="UniProtKB-UniRule"/>
</dbReference>
<comment type="subcellular location">
    <subcellularLocation>
        <location evidence="13">Cytoplasm</location>
    </subcellularLocation>
</comment>
<dbReference type="FunFam" id="3.40.50.1260:FF:000006">
    <property type="entry name" value="Phosphoglycerate kinase"/>
    <property type="match status" value="1"/>
</dbReference>
<gene>
    <name evidence="13" type="primary">pgk</name>
    <name evidence="17" type="ORF">ENS29_08355</name>
</gene>
<evidence type="ECO:0000256" key="9">
    <source>
        <dbReference type="ARBA" id="ARBA00022741"/>
    </source>
</evidence>
<feature type="binding site" evidence="13 15">
    <location>
        <position position="323"/>
    </location>
    <ligand>
        <name>ATP</name>
        <dbReference type="ChEBI" id="CHEBI:30616"/>
    </ligand>
</feature>
<evidence type="ECO:0000256" key="7">
    <source>
        <dbReference type="ARBA" id="ARBA00022490"/>
    </source>
</evidence>
<evidence type="ECO:0000256" key="5">
    <source>
        <dbReference type="ARBA" id="ARBA00013061"/>
    </source>
</evidence>
<feature type="binding site" evidence="13">
    <location>
        <position position="117"/>
    </location>
    <ligand>
        <name>substrate</name>
    </ligand>
</feature>
<keyword evidence="12 13" id="KW-0324">Glycolysis</keyword>
<dbReference type="InterPro" id="IPR015911">
    <property type="entry name" value="Phosphoglycerate_kinase_CS"/>
</dbReference>
<protein>
    <recommendedName>
        <fullName evidence="6 13">Phosphoglycerate kinase</fullName>
        <ecNumber evidence="5 13">2.7.2.3</ecNumber>
    </recommendedName>
</protein>
<dbReference type="AlphaFoldDB" id="A0A7C4RQ97"/>
<feature type="binding site" evidence="13 14">
    <location>
        <begin position="19"/>
        <end position="21"/>
    </location>
    <ligand>
        <name>substrate</name>
    </ligand>
</feature>
<feature type="binding site" evidence="14">
    <location>
        <position position="35"/>
    </location>
    <ligand>
        <name>(2R)-3-phosphoglycerate</name>
        <dbReference type="ChEBI" id="CHEBI:58272"/>
    </ligand>
</feature>
<keyword evidence="7 13" id="KW-0963">Cytoplasm</keyword>
<dbReference type="EC" id="2.7.2.3" evidence="5 13"/>
<comment type="pathway">
    <text evidence="2 13">Carbohydrate degradation; glycolysis; pyruvate from D-glyceraldehyde 3-phosphate: step 2/5.</text>
</comment>
<evidence type="ECO:0000256" key="16">
    <source>
        <dbReference type="RuleBase" id="RU000532"/>
    </source>
</evidence>
<dbReference type="CDD" id="cd00318">
    <property type="entry name" value="Phosphoglycerate_kinase"/>
    <property type="match status" value="1"/>
</dbReference>
<evidence type="ECO:0000313" key="17">
    <source>
        <dbReference type="EMBL" id="HGU32853.1"/>
    </source>
</evidence>
<dbReference type="HAMAP" id="MF_00145">
    <property type="entry name" value="Phosphoglyc_kinase"/>
    <property type="match status" value="1"/>
</dbReference>
<name>A0A7C4RQ97_9BACT</name>
<dbReference type="InterPro" id="IPR036043">
    <property type="entry name" value="Phosphoglycerate_kinase_sf"/>
</dbReference>
<feature type="binding site" evidence="13 14">
    <location>
        <begin position="58"/>
        <end position="61"/>
    </location>
    <ligand>
        <name>substrate</name>
    </ligand>
</feature>
<dbReference type="GO" id="GO:0004618">
    <property type="term" value="F:phosphoglycerate kinase activity"/>
    <property type="evidence" value="ECO:0007669"/>
    <property type="project" value="UniProtKB-UniRule"/>
</dbReference>
<feature type="binding site" evidence="13">
    <location>
        <position position="35"/>
    </location>
    <ligand>
        <name>substrate</name>
    </ligand>
</feature>
<proteinExistence type="inferred from homology"/>
<evidence type="ECO:0000256" key="13">
    <source>
        <dbReference type="HAMAP-Rule" id="MF_00145"/>
    </source>
</evidence>
<feature type="binding site" evidence="13">
    <location>
        <position position="150"/>
    </location>
    <ligand>
        <name>substrate</name>
    </ligand>
</feature>
<evidence type="ECO:0000256" key="6">
    <source>
        <dbReference type="ARBA" id="ARBA00016471"/>
    </source>
</evidence>
<dbReference type="Pfam" id="PF00162">
    <property type="entry name" value="PGK"/>
    <property type="match status" value="1"/>
</dbReference>
<evidence type="ECO:0000256" key="11">
    <source>
        <dbReference type="ARBA" id="ARBA00022840"/>
    </source>
</evidence>
<evidence type="ECO:0000256" key="15">
    <source>
        <dbReference type="PIRSR" id="PIRSR000724-2"/>
    </source>
</evidence>
<dbReference type="GO" id="GO:0043531">
    <property type="term" value="F:ADP binding"/>
    <property type="evidence" value="ECO:0007669"/>
    <property type="project" value="TreeGrafter"/>
</dbReference>
<dbReference type="UniPathway" id="UPA00109">
    <property type="reaction ID" value="UER00185"/>
</dbReference>
<comment type="caution">
    <text evidence="17">The sequence shown here is derived from an EMBL/GenBank/DDBJ whole genome shotgun (WGS) entry which is preliminary data.</text>
</comment>
<evidence type="ECO:0000256" key="12">
    <source>
        <dbReference type="ARBA" id="ARBA00023152"/>
    </source>
</evidence>
<keyword evidence="10 13" id="KW-0418">Kinase</keyword>
<reference evidence="17" key="1">
    <citation type="journal article" date="2020" name="mSystems">
        <title>Genome- and Community-Level Interaction Insights into Carbon Utilization and Element Cycling Functions of Hydrothermarchaeota in Hydrothermal Sediment.</title>
        <authorList>
            <person name="Zhou Z."/>
            <person name="Liu Y."/>
            <person name="Xu W."/>
            <person name="Pan J."/>
            <person name="Luo Z.H."/>
            <person name="Li M."/>
        </authorList>
    </citation>
    <scope>NUCLEOTIDE SEQUENCE [LARGE SCALE GENOMIC DNA]</scope>
    <source>
        <strain evidence="17">SpSt-477</strain>
    </source>
</reference>
<dbReference type="FunFam" id="3.40.50.1260:FF:000031">
    <property type="entry name" value="Phosphoglycerate kinase 1"/>
    <property type="match status" value="1"/>
</dbReference>
<dbReference type="PRINTS" id="PR00477">
    <property type="entry name" value="PHGLYCKINASE"/>
</dbReference>
<comment type="similarity">
    <text evidence="3 13 16">Belongs to the phosphoglycerate kinase family.</text>
</comment>
<keyword evidence="9 13" id="KW-0547">Nucleotide-binding</keyword>
<comment type="caution">
    <text evidence="13">Lacks conserved residue(s) required for the propagation of feature annotation.</text>
</comment>
<feature type="binding site" evidence="13 15">
    <location>
        <position position="201"/>
    </location>
    <ligand>
        <name>ATP</name>
        <dbReference type="ChEBI" id="CHEBI:30616"/>
    </ligand>
</feature>
<comment type="catalytic activity">
    <reaction evidence="1 13 16">
        <text>(2R)-3-phosphoglycerate + ATP = (2R)-3-phospho-glyceroyl phosphate + ADP</text>
        <dbReference type="Rhea" id="RHEA:14801"/>
        <dbReference type="ChEBI" id="CHEBI:30616"/>
        <dbReference type="ChEBI" id="CHEBI:57604"/>
        <dbReference type="ChEBI" id="CHEBI:58272"/>
        <dbReference type="ChEBI" id="CHEBI:456216"/>
        <dbReference type="EC" id="2.7.2.3"/>
    </reaction>
</comment>
<dbReference type="InterPro" id="IPR015824">
    <property type="entry name" value="Phosphoglycerate_kinase_N"/>
</dbReference>
<evidence type="ECO:0000256" key="14">
    <source>
        <dbReference type="PIRSR" id="PIRSR000724-1"/>
    </source>
</evidence>
<keyword evidence="11 13" id="KW-0067">ATP-binding</keyword>
<feature type="binding site" evidence="13 15">
    <location>
        <begin position="349"/>
        <end position="352"/>
    </location>
    <ligand>
        <name>ATP</name>
        <dbReference type="ChEBI" id="CHEBI:30616"/>
    </ligand>
</feature>
<comment type="subunit">
    <text evidence="4 13">Monomer.</text>
</comment>
<dbReference type="PIRSF" id="PIRSF000724">
    <property type="entry name" value="Pgk"/>
    <property type="match status" value="1"/>
</dbReference>
<feature type="binding site" evidence="14">
    <location>
        <position position="150"/>
    </location>
    <ligand>
        <name>(2R)-3-phosphoglycerate</name>
        <dbReference type="ChEBI" id="CHEBI:58272"/>
    </ligand>
</feature>
<sequence length="394" mass="41834">MKTIKDVDVTQKRVFLRVDFNVPLDAQGQVSDDARIRAALPTISYAIEKGAKLIVASHLGRPKGKAVAAYSLKPAAERLSALLNRPVTLLDDCVGDAVRSAIDRMKPQDVVMLENLRFHPEEEKNDDAFGRALAELCDVYVNDAFAVSHRANASVEAMVRHAPVACAGFLLEKEMTYFRMALLDPKRPLVAIVGGAKVSSKIGLLKNLLDKVDKLLIGGAMANTFFRAMGYATGKSLVEEDLIATASDVLKAARERGIPLYLPVDVVTAPRMEADAPIRHVPVPEIGAEEMALDVGPATGLLFAEALQDAATIVWNGPIGAFEIPAFSRGTLSLVDHVATSTAISIIGGGDTGAAVHLSGKADRMTYISTGGGAFLELLEGKALPGVVALESVS</sequence>